<dbReference type="InterPro" id="IPR014284">
    <property type="entry name" value="RNA_pol_sigma-70_dom"/>
</dbReference>
<dbReference type="InterPro" id="IPR007627">
    <property type="entry name" value="RNA_pol_sigma70_r2"/>
</dbReference>
<keyword evidence="2" id="KW-0805">Transcription regulation</keyword>
<evidence type="ECO:0000256" key="3">
    <source>
        <dbReference type="ARBA" id="ARBA00023082"/>
    </source>
</evidence>
<dbReference type="GO" id="GO:0003677">
    <property type="term" value="F:DNA binding"/>
    <property type="evidence" value="ECO:0007669"/>
    <property type="project" value="InterPro"/>
</dbReference>
<sequence length="198" mass="23304">MFFRKKTNFTEDDLEDVIRACLNNDGRAQRMLFQQFFGYAKGISLRYSSSMEEAEEILNESFLKVFQHLDRYDLNQPFKAWLRTIVVNTAISYYRRNQKFHGEIGLDNIHEPSIDESVIDQISAEEILALVQQLKPIYRTVFTMHVVDGYQLREIADVLNFNEATVRSHFARARTRLQELVKQSYPFFAEGNADQKFK</sequence>
<accession>A0A344TGJ6</accession>
<evidence type="ECO:0000313" key="8">
    <source>
        <dbReference type="Proteomes" id="UP000251993"/>
    </source>
</evidence>
<evidence type="ECO:0000256" key="2">
    <source>
        <dbReference type="ARBA" id="ARBA00023015"/>
    </source>
</evidence>
<dbReference type="InterPro" id="IPR036388">
    <property type="entry name" value="WH-like_DNA-bd_sf"/>
</dbReference>
<dbReference type="GO" id="GO:0016987">
    <property type="term" value="F:sigma factor activity"/>
    <property type="evidence" value="ECO:0007669"/>
    <property type="project" value="UniProtKB-KW"/>
</dbReference>
<dbReference type="RefSeq" id="WP_114066552.1">
    <property type="nucleotide sequence ID" value="NZ_CP030850.1"/>
</dbReference>
<protein>
    <submittedName>
        <fullName evidence="7">RNA polymerase subunit sigma-70</fullName>
    </submittedName>
</protein>
<dbReference type="Proteomes" id="UP000251993">
    <property type="component" value="Chromosome"/>
</dbReference>
<evidence type="ECO:0000256" key="4">
    <source>
        <dbReference type="ARBA" id="ARBA00023163"/>
    </source>
</evidence>
<evidence type="ECO:0000313" key="7">
    <source>
        <dbReference type="EMBL" id="AXE17767.1"/>
    </source>
</evidence>
<dbReference type="SUPFAM" id="SSF88946">
    <property type="entry name" value="Sigma2 domain of RNA polymerase sigma factors"/>
    <property type="match status" value="1"/>
</dbReference>
<dbReference type="NCBIfam" id="TIGR02937">
    <property type="entry name" value="sigma70-ECF"/>
    <property type="match status" value="1"/>
</dbReference>
<reference evidence="7 8" key="1">
    <citation type="submission" date="2018-07" db="EMBL/GenBank/DDBJ databases">
        <title>Genome sequencing of Runella.</title>
        <authorList>
            <person name="Baek M.-G."/>
            <person name="Yi H."/>
        </authorList>
    </citation>
    <scope>NUCLEOTIDE SEQUENCE [LARGE SCALE GENOMIC DNA]</scope>
    <source>
        <strain evidence="7 8">HYN0085</strain>
    </source>
</reference>
<dbReference type="AlphaFoldDB" id="A0A344TGJ6"/>
<dbReference type="Pfam" id="PF08281">
    <property type="entry name" value="Sigma70_r4_2"/>
    <property type="match status" value="1"/>
</dbReference>
<dbReference type="InterPro" id="IPR039425">
    <property type="entry name" value="RNA_pol_sigma-70-like"/>
</dbReference>
<dbReference type="CDD" id="cd06171">
    <property type="entry name" value="Sigma70_r4"/>
    <property type="match status" value="1"/>
</dbReference>
<dbReference type="Pfam" id="PF04542">
    <property type="entry name" value="Sigma70_r2"/>
    <property type="match status" value="1"/>
</dbReference>
<proteinExistence type="inferred from homology"/>
<dbReference type="GO" id="GO:0006352">
    <property type="term" value="P:DNA-templated transcription initiation"/>
    <property type="evidence" value="ECO:0007669"/>
    <property type="project" value="InterPro"/>
</dbReference>
<dbReference type="InterPro" id="IPR013324">
    <property type="entry name" value="RNA_pol_sigma_r3/r4-like"/>
</dbReference>
<dbReference type="PANTHER" id="PTHR43133:SF46">
    <property type="entry name" value="RNA POLYMERASE SIGMA-70 FACTOR ECF SUBFAMILY"/>
    <property type="match status" value="1"/>
</dbReference>
<dbReference type="KEGG" id="run:DR864_08460"/>
<evidence type="ECO:0000256" key="1">
    <source>
        <dbReference type="ARBA" id="ARBA00010641"/>
    </source>
</evidence>
<dbReference type="EMBL" id="CP030850">
    <property type="protein sequence ID" value="AXE17767.1"/>
    <property type="molecule type" value="Genomic_DNA"/>
</dbReference>
<dbReference type="OrthoDB" id="941544at2"/>
<keyword evidence="3" id="KW-0731">Sigma factor</keyword>
<keyword evidence="8" id="KW-1185">Reference proteome</keyword>
<evidence type="ECO:0000259" key="6">
    <source>
        <dbReference type="Pfam" id="PF08281"/>
    </source>
</evidence>
<organism evidence="7 8">
    <name type="scientific">Runella rosea</name>
    <dbReference type="NCBI Taxonomy" id="2259595"/>
    <lineage>
        <taxon>Bacteria</taxon>
        <taxon>Pseudomonadati</taxon>
        <taxon>Bacteroidota</taxon>
        <taxon>Cytophagia</taxon>
        <taxon>Cytophagales</taxon>
        <taxon>Spirosomataceae</taxon>
        <taxon>Runella</taxon>
    </lineage>
</organism>
<dbReference type="PANTHER" id="PTHR43133">
    <property type="entry name" value="RNA POLYMERASE ECF-TYPE SIGMA FACTO"/>
    <property type="match status" value="1"/>
</dbReference>
<name>A0A344TGJ6_9BACT</name>
<comment type="similarity">
    <text evidence="1">Belongs to the sigma-70 factor family. ECF subfamily.</text>
</comment>
<dbReference type="SUPFAM" id="SSF88659">
    <property type="entry name" value="Sigma3 and sigma4 domains of RNA polymerase sigma factors"/>
    <property type="match status" value="1"/>
</dbReference>
<gene>
    <name evidence="7" type="ORF">DR864_08460</name>
</gene>
<feature type="domain" description="RNA polymerase sigma factor 70 region 4 type 2" evidence="6">
    <location>
        <begin position="125"/>
        <end position="177"/>
    </location>
</feature>
<evidence type="ECO:0000259" key="5">
    <source>
        <dbReference type="Pfam" id="PF04542"/>
    </source>
</evidence>
<keyword evidence="4" id="KW-0804">Transcription</keyword>
<dbReference type="Gene3D" id="1.10.1740.10">
    <property type="match status" value="1"/>
</dbReference>
<dbReference type="InterPro" id="IPR013325">
    <property type="entry name" value="RNA_pol_sigma_r2"/>
</dbReference>
<dbReference type="InterPro" id="IPR013249">
    <property type="entry name" value="RNA_pol_sigma70_r4_t2"/>
</dbReference>
<dbReference type="Gene3D" id="1.10.10.10">
    <property type="entry name" value="Winged helix-like DNA-binding domain superfamily/Winged helix DNA-binding domain"/>
    <property type="match status" value="1"/>
</dbReference>
<feature type="domain" description="RNA polymerase sigma-70 region 2" evidence="5">
    <location>
        <begin position="33"/>
        <end position="99"/>
    </location>
</feature>